<proteinExistence type="predicted"/>
<comment type="caution">
    <text evidence="1">The sequence shown here is derived from an EMBL/GenBank/DDBJ whole genome shotgun (WGS) entry which is preliminary data.</text>
</comment>
<dbReference type="AlphaFoldDB" id="A0AAV4PRF0"/>
<gene>
    <name evidence="1" type="ORF">CDAR_487551</name>
</gene>
<reference evidence="1 2" key="1">
    <citation type="submission" date="2021-06" db="EMBL/GenBank/DDBJ databases">
        <title>Caerostris darwini draft genome.</title>
        <authorList>
            <person name="Kono N."/>
            <person name="Arakawa K."/>
        </authorList>
    </citation>
    <scope>NUCLEOTIDE SEQUENCE [LARGE SCALE GENOMIC DNA]</scope>
</reference>
<accession>A0AAV4PRF0</accession>
<organism evidence="1 2">
    <name type="scientific">Caerostris darwini</name>
    <dbReference type="NCBI Taxonomy" id="1538125"/>
    <lineage>
        <taxon>Eukaryota</taxon>
        <taxon>Metazoa</taxon>
        <taxon>Ecdysozoa</taxon>
        <taxon>Arthropoda</taxon>
        <taxon>Chelicerata</taxon>
        <taxon>Arachnida</taxon>
        <taxon>Araneae</taxon>
        <taxon>Araneomorphae</taxon>
        <taxon>Entelegynae</taxon>
        <taxon>Araneoidea</taxon>
        <taxon>Araneidae</taxon>
        <taxon>Caerostris</taxon>
    </lineage>
</organism>
<sequence length="136" mass="14974">MLSCTLHPKSWNDSTSVESLTSESSSSRCGHLEGLGGFHMAISWNTVAELFNSKTSWLRKHIKLSRHTAEASNANAVLHTLPQSWNDSTLVGFVTSESSSSRLRKLIKLSRHTAEASNANAVLHTLPQVLERLDFS</sequence>
<evidence type="ECO:0000313" key="2">
    <source>
        <dbReference type="Proteomes" id="UP001054837"/>
    </source>
</evidence>
<evidence type="ECO:0000313" key="1">
    <source>
        <dbReference type="EMBL" id="GIX99631.1"/>
    </source>
</evidence>
<dbReference type="Proteomes" id="UP001054837">
    <property type="component" value="Unassembled WGS sequence"/>
</dbReference>
<keyword evidence="2" id="KW-1185">Reference proteome</keyword>
<protein>
    <submittedName>
        <fullName evidence="1">Uncharacterized protein</fullName>
    </submittedName>
</protein>
<dbReference type="EMBL" id="BPLQ01003322">
    <property type="protein sequence ID" value="GIX99631.1"/>
    <property type="molecule type" value="Genomic_DNA"/>
</dbReference>
<name>A0AAV4PRF0_9ARAC</name>